<reference evidence="1 2" key="1">
    <citation type="submission" date="2013-12" db="EMBL/GenBank/DDBJ databases">
        <authorList>
            <person name="Zelazny A."/>
            <person name="Olivier K."/>
            <person name="Holland S."/>
            <person name="Lenaerts A."/>
            <person name="Ordway D."/>
            <person name="DeGroote M.A."/>
            <person name="Parker T."/>
            <person name="Sizemore C."/>
            <person name="Tallon L.J."/>
            <person name="Sadzewicz L.K."/>
            <person name="Sengamalay N."/>
            <person name="Fraser C.M."/>
            <person name="Hine E."/>
            <person name="Shefchek K.A."/>
            <person name="Das S.P."/>
            <person name="Tettelin H."/>
        </authorList>
    </citation>
    <scope>NUCLEOTIDE SEQUENCE [LARGE SCALE GENOMIC DNA]</scope>
    <source>
        <strain evidence="1 2">1956</strain>
    </source>
</reference>
<dbReference type="EMBL" id="JAOG01000001">
    <property type="protein sequence ID" value="EUA58635.1"/>
    <property type="molecule type" value="Genomic_DNA"/>
</dbReference>
<dbReference type="Proteomes" id="UP000020825">
    <property type="component" value="Unassembled WGS sequence"/>
</dbReference>
<sequence length="76" mass="8436">MNVDRARELAGLLPGMTGDDFERDLLGAVRPDAAPTRSDPAGYRQSSSRRRRCWRERGLLRAACTSARWTGGGQPY</sequence>
<evidence type="ECO:0000313" key="1">
    <source>
        <dbReference type="EMBL" id="EUA58635.1"/>
    </source>
</evidence>
<proteinExistence type="predicted"/>
<dbReference type="PATRIC" id="fig|1299331.3.peg.1726"/>
<dbReference type="AlphaFoldDB" id="X8CTP3"/>
<organism evidence="1 2">
    <name type="scientific">Mycobacterium intracellulare 1956</name>
    <dbReference type="NCBI Taxonomy" id="1299331"/>
    <lineage>
        <taxon>Bacteria</taxon>
        <taxon>Bacillati</taxon>
        <taxon>Actinomycetota</taxon>
        <taxon>Actinomycetes</taxon>
        <taxon>Mycobacteriales</taxon>
        <taxon>Mycobacteriaceae</taxon>
        <taxon>Mycobacterium</taxon>
        <taxon>Mycobacterium avium complex (MAC)</taxon>
    </lineage>
</organism>
<protein>
    <submittedName>
        <fullName evidence="1">PEP-utilizing enzyme, mobile domain protein</fullName>
    </submittedName>
</protein>
<accession>X8CTP3</accession>
<evidence type="ECO:0000313" key="2">
    <source>
        <dbReference type="Proteomes" id="UP000020825"/>
    </source>
</evidence>
<name>X8CTP3_MYCIT</name>
<gene>
    <name evidence="1" type="ORF">I550_1778</name>
</gene>
<comment type="caution">
    <text evidence="1">The sequence shown here is derived from an EMBL/GenBank/DDBJ whole genome shotgun (WGS) entry which is preliminary data.</text>
</comment>